<dbReference type="Pfam" id="PF07690">
    <property type="entry name" value="MFS_1"/>
    <property type="match status" value="1"/>
</dbReference>
<comment type="caution">
    <text evidence="8">The sequence shown here is derived from an EMBL/GenBank/DDBJ whole genome shotgun (WGS) entry which is preliminary data.</text>
</comment>
<keyword evidence="3 6" id="KW-0812">Transmembrane</keyword>
<dbReference type="InterPro" id="IPR020846">
    <property type="entry name" value="MFS_dom"/>
</dbReference>
<keyword evidence="9" id="KW-1185">Reference proteome</keyword>
<feature type="transmembrane region" description="Helical" evidence="6">
    <location>
        <begin position="235"/>
        <end position="253"/>
    </location>
</feature>
<keyword evidence="2" id="KW-1003">Cell membrane</keyword>
<feature type="transmembrane region" description="Helical" evidence="6">
    <location>
        <begin position="321"/>
        <end position="344"/>
    </location>
</feature>
<feature type="transmembrane region" description="Helical" evidence="6">
    <location>
        <begin position="389"/>
        <end position="409"/>
    </location>
</feature>
<dbReference type="GO" id="GO:0022857">
    <property type="term" value="F:transmembrane transporter activity"/>
    <property type="evidence" value="ECO:0007669"/>
    <property type="project" value="InterPro"/>
</dbReference>
<feature type="transmembrane region" description="Helical" evidence="6">
    <location>
        <begin position="95"/>
        <end position="114"/>
    </location>
</feature>
<feature type="transmembrane region" description="Helical" evidence="6">
    <location>
        <begin position="356"/>
        <end position="377"/>
    </location>
</feature>
<feature type="transmembrane region" description="Helical" evidence="6">
    <location>
        <begin position="120"/>
        <end position="139"/>
    </location>
</feature>
<protein>
    <submittedName>
        <fullName evidence="8">MFS transporter</fullName>
    </submittedName>
</protein>
<dbReference type="InterPro" id="IPR050189">
    <property type="entry name" value="MFS_Efflux_Transporters"/>
</dbReference>
<feature type="transmembrane region" description="Helical" evidence="6">
    <location>
        <begin position="33"/>
        <end position="52"/>
    </location>
</feature>
<feature type="domain" description="Major facilitator superfamily (MFS) profile" evidence="7">
    <location>
        <begin position="30"/>
        <end position="412"/>
    </location>
</feature>
<dbReference type="InterPro" id="IPR011701">
    <property type="entry name" value="MFS"/>
</dbReference>
<dbReference type="Gene3D" id="1.20.1250.20">
    <property type="entry name" value="MFS general substrate transporter like domains"/>
    <property type="match status" value="1"/>
</dbReference>
<evidence type="ECO:0000313" key="8">
    <source>
        <dbReference type="EMBL" id="MCF4122593.1"/>
    </source>
</evidence>
<dbReference type="EMBL" id="JAKGSG010000045">
    <property type="protein sequence ID" value="MCF4122593.1"/>
    <property type="molecule type" value="Genomic_DNA"/>
</dbReference>
<dbReference type="CDD" id="cd17473">
    <property type="entry name" value="MFS_arabinose_efflux_permease_like"/>
    <property type="match status" value="1"/>
</dbReference>
<sequence length="414" mass="40841">MSLTANARVATAAGATTGAAATAVGPSRAARTAVLSAASLTIMAAAVIAPSLPAMAEVYQDDVLVRLALTITSLAIGLSAPFAGLLTDRLGRRPVLLGGLVLYAAAGTAGLVVTDLSVLLATRAALGLAVGAVTTAVTAQLTDWFSGPARATYLAFQQAAASLGGVALLPLAGVLASTGWRAPFWLYAAAVPVAVLVLVTVRDAAPGGAAPVARPPAPADGVPDSGRTSLLRRRVLGLYALAFAATAVFYMAPTQLPFLLGELGAGPALVGVAIAGTTLTGLLGSLAFPTVRRRLSPAAITLTGVVALGTGWFLVGRADGVTVVVAGLLVGGLGVGLTVPNLNLRLGELAPAARRGQVLAGLVTGVFLGQFASPIAVGPLVAAAGLSGAFTWAGLVTAVGAAVAAPLLLRPRRT</sequence>
<evidence type="ECO:0000313" key="9">
    <source>
        <dbReference type="Proteomes" id="UP001165405"/>
    </source>
</evidence>
<evidence type="ECO:0000256" key="3">
    <source>
        <dbReference type="ARBA" id="ARBA00022692"/>
    </source>
</evidence>
<name>A0AA41U828_9MICO</name>
<gene>
    <name evidence="8" type="ORF">L1785_16565</name>
</gene>
<evidence type="ECO:0000259" key="7">
    <source>
        <dbReference type="PROSITE" id="PS50850"/>
    </source>
</evidence>
<keyword evidence="5 6" id="KW-0472">Membrane</keyword>
<dbReference type="RefSeq" id="WP_236090392.1">
    <property type="nucleotide sequence ID" value="NZ_JAKGSG010000045.1"/>
</dbReference>
<evidence type="ECO:0000256" key="1">
    <source>
        <dbReference type="ARBA" id="ARBA00004651"/>
    </source>
</evidence>
<dbReference type="PROSITE" id="PS50850">
    <property type="entry name" value="MFS"/>
    <property type="match status" value="1"/>
</dbReference>
<feature type="transmembrane region" description="Helical" evidence="6">
    <location>
        <begin position="64"/>
        <end position="83"/>
    </location>
</feature>
<reference evidence="8" key="1">
    <citation type="submission" date="2022-01" db="EMBL/GenBank/DDBJ databases">
        <title>Antribacter sp. nov., isolated from Guizhou of China.</title>
        <authorList>
            <person name="Chengliang C."/>
            <person name="Ya Z."/>
        </authorList>
    </citation>
    <scope>NUCLEOTIDE SEQUENCE</scope>
    <source>
        <strain evidence="8">KLBMP 9083</strain>
    </source>
</reference>
<dbReference type="AlphaFoldDB" id="A0AA41U828"/>
<feature type="transmembrane region" description="Helical" evidence="6">
    <location>
        <begin position="151"/>
        <end position="172"/>
    </location>
</feature>
<dbReference type="GO" id="GO:0005886">
    <property type="term" value="C:plasma membrane"/>
    <property type="evidence" value="ECO:0007669"/>
    <property type="project" value="UniProtKB-SubCell"/>
</dbReference>
<keyword evidence="4 6" id="KW-1133">Transmembrane helix</keyword>
<accession>A0AA41U828</accession>
<evidence type="ECO:0000256" key="5">
    <source>
        <dbReference type="ARBA" id="ARBA00023136"/>
    </source>
</evidence>
<dbReference type="InterPro" id="IPR036259">
    <property type="entry name" value="MFS_trans_sf"/>
</dbReference>
<evidence type="ECO:0000256" key="4">
    <source>
        <dbReference type="ARBA" id="ARBA00022989"/>
    </source>
</evidence>
<feature type="transmembrane region" description="Helical" evidence="6">
    <location>
        <begin position="184"/>
        <end position="201"/>
    </location>
</feature>
<dbReference type="Proteomes" id="UP001165405">
    <property type="component" value="Unassembled WGS sequence"/>
</dbReference>
<proteinExistence type="predicted"/>
<organism evidence="8 9">
    <name type="scientific">Antribacter soli</name>
    <dbReference type="NCBI Taxonomy" id="2910976"/>
    <lineage>
        <taxon>Bacteria</taxon>
        <taxon>Bacillati</taxon>
        <taxon>Actinomycetota</taxon>
        <taxon>Actinomycetes</taxon>
        <taxon>Micrococcales</taxon>
        <taxon>Promicromonosporaceae</taxon>
        <taxon>Antribacter</taxon>
    </lineage>
</organism>
<evidence type="ECO:0000256" key="6">
    <source>
        <dbReference type="SAM" id="Phobius"/>
    </source>
</evidence>
<feature type="transmembrane region" description="Helical" evidence="6">
    <location>
        <begin position="295"/>
        <end position="315"/>
    </location>
</feature>
<comment type="subcellular location">
    <subcellularLocation>
        <location evidence="1">Cell membrane</location>
        <topology evidence="1">Multi-pass membrane protein</topology>
    </subcellularLocation>
</comment>
<evidence type="ECO:0000256" key="2">
    <source>
        <dbReference type="ARBA" id="ARBA00022475"/>
    </source>
</evidence>
<feature type="transmembrane region" description="Helical" evidence="6">
    <location>
        <begin position="265"/>
        <end position="288"/>
    </location>
</feature>
<dbReference type="PANTHER" id="PTHR43124">
    <property type="entry name" value="PURINE EFFLUX PUMP PBUE"/>
    <property type="match status" value="1"/>
</dbReference>
<dbReference type="SUPFAM" id="SSF103473">
    <property type="entry name" value="MFS general substrate transporter"/>
    <property type="match status" value="1"/>
</dbReference>
<dbReference type="PANTHER" id="PTHR43124:SF3">
    <property type="entry name" value="CHLORAMPHENICOL EFFLUX PUMP RV0191"/>
    <property type="match status" value="1"/>
</dbReference>